<evidence type="ECO:0000256" key="9">
    <source>
        <dbReference type="PROSITE-ProRule" id="PRU00042"/>
    </source>
</evidence>
<feature type="domain" description="C2H2-type" evidence="11">
    <location>
        <begin position="508"/>
        <end position="537"/>
    </location>
</feature>
<evidence type="ECO:0000256" key="4">
    <source>
        <dbReference type="ARBA" id="ARBA00022737"/>
    </source>
</evidence>
<evidence type="ECO:0000256" key="7">
    <source>
        <dbReference type="ARBA" id="ARBA00023125"/>
    </source>
</evidence>
<dbReference type="InterPro" id="IPR036236">
    <property type="entry name" value="Znf_C2H2_sf"/>
</dbReference>
<dbReference type="InterPro" id="IPR043359">
    <property type="entry name" value="GLI-like"/>
</dbReference>
<dbReference type="GO" id="GO:0000981">
    <property type="term" value="F:DNA-binding transcription factor activity, RNA polymerase II-specific"/>
    <property type="evidence" value="ECO:0007669"/>
    <property type="project" value="TreeGrafter"/>
</dbReference>
<evidence type="ECO:0000313" key="12">
    <source>
        <dbReference type="EMBL" id="KAG2189250.1"/>
    </source>
</evidence>
<feature type="region of interest" description="Disordered" evidence="10">
    <location>
        <begin position="253"/>
        <end position="279"/>
    </location>
</feature>
<dbReference type="OrthoDB" id="654211at2759"/>
<dbReference type="EMBL" id="JAEPRA010000001">
    <property type="protein sequence ID" value="KAG2189250.1"/>
    <property type="molecule type" value="Genomic_DNA"/>
</dbReference>
<comment type="subcellular location">
    <subcellularLocation>
        <location evidence="1">Nucleus</location>
    </subcellularLocation>
</comment>
<dbReference type="PANTHER" id="PTHR45718">
    <property type="entry name" value="TRANSCRIPTIONAL ACTIVATOR CUBITUS INTERRUPTUS"/>
    <property type="match status" value="1"/>
</dbReference>
<dbReference type="Pfam" id="PF23561">
    <property type="entry name" value="zf-C2H2_15"/>
    <property type="match status" value="1"/>
</dbReference>
<keyword evidence="6" id="KW-0862">Zinc</keyword>
<dbReference type="PROSITE" id="PS50157">
    <property type="entry name" value="ZINC_FINGER_C2H2_2"/>
    <property type="match status" value="3"/>
</dbReference>
<evidence type="ECO:0000256" key="2">
    <source>
        <dbReference type="ARBA" id="ARBA00010831"/>
    </source>
</evidence>
<evidence type="ECO:0000256" key="6">
    <source>
        <dbReference type="ARBA" id="ARBA00022833"/>
    </source>
</evidence>
<comment type="caution">
    <text evidence="12">The sequence shown here is derived from an EMBL/GenBank/DDBJ whole genome shotgun (WGS) entry which is preliminary data.</text>
</comment>
<feature type="region of interest" description="Disordered" evidence="10">
    <location>
        <begin position="295"/>
        <end position="337"/>
    </location>
</feature>
<dbReference type="InterPro" id="IPR056436">
    <property type="entry name" value="Znf-C2H2_ZIC1-5/GLI1-3-like"/>
</dbReference>
<comment type="similarity">
    <text evidence="2">Belongs to the GLI C2H2-type zinc-finger protein family.</text>
</comment>
<organism evidence="12 13">
    <name type="scientific">Umbelopsis vinacea</name>
    <dbReference type="NCBI Taxonomy" id="44442"/>
    <lineage>
        <taxon>Eukaryota</taxon>
        <taxon>Fungi</taxon>
        <taxon>Fungi incertae sedis</taxon>
        <taxon>Mucoromycota</taxon>
        <taxon>Mucoromycotina</taxon>
        <taxon>Umbelopsidomycetes</taxon>
        <taxon>Umbelopsidales</taxon>
        <taxon>Umbelopsidaceae</taxon>
        <taxon>Umbelopsis</taxon>
    </lineage>
</organism>
<dbReference type="Proteomes" id="UP000612746">
    <property type="component" value="Unassembled WGS sequence"/>
</dbReference>
<gene>
    <name evidence="12" type="ORF">INT44_004392</name>
</gene>
<dbReference type="SMART" id="SM00355">
    <property type="entry name" value="ZnF_C2H2"/>
    <property type="match status" value="4"/>
</dbReference>
<feature type="compositionally biased region" description="Low complexity" evidence="10">
    <location>
        <begin position="382"/>
        <end position="397"/>
    </location>
</feature>
<feature type="compositionally biased region" description="Polar residues" evidence="10">
    <location>
        <begin position="359"/>
        <end position="381"/>
    </location>
</feature>
<keyword evidence="5 9" id="KW-0863">Zinc-finger</keyword>
<dbReference type="FunFam" id="3.30.160.60:FF:000125">
    <property type="entry name" value="Putative zinc finger protein 143"/>
    <property type="match status" value="1"/>
</dbReference>
<keyword evidence="3" id="KW-0479">Metal-binding</keyword>
<proteinExistence type="inferred from homology"/>
<evidence type="ECO:0000313" key="13">
    <source>
        <dbReference type="Proteomes" id="UP000612746"/>
    </source>
</evidence>
<reference evidence="12" key="1">
    <citation type="submission" date="2020-12" db="EMBL/GenBank/DDBJ databases">
        <title>Metabolic potential, ecology and presence of endohyphal bacteria is reflected in genomic diversity of Mucoromycotina.</title>
        <authorList>
            <person name="Muszewska A."/>
            <person name="Okrasinska A."/>
            <person name="Steczkiewicz K."/>
            <person name="Drgas O."/>
            <person name="Orlowska M."/>
            <person name="Perlinska-Lenart U."/>
            <person name="Aleksandrzak-Piekarczyk T."/>
            <person name="Szatraj K."/>
            <person name="Zielenkiewicz U."/>
            <person name="Pilsyk S."/>
            <person name="Malc E."/>
            <person name="Mieczkowski P."/>
            <person name="Kruszewska J.S."/>
            <person name="Biernat P."/>
            <person name="Pawlowska J."/>
        </authorList>
    </citation>
    <scope>NUCLEOTIDE SEQUENCE</scope>
    <source>
        <strain evidence="12">WA0000051536</strain>
    </source>
</reference>
<dbReference type="AlphaFoldDB" id="A0A8H7QBW0"/>
<evidence type="ECO:0000256" key="8">
    <source>
        <dbReference type="ARBA" id="ARBA00023242"/>
    </source>
</evidence>
<sequence length="620" mass="68695">MSDSSLPLLMQPMYTSAGSESVGETTLTSDPMIGMSSEPAFEATLLTTEPMMDYAPTMDPNAIHSNMAPATAITAPVVPSMSSAMTGAYEYALQRPTSIMYNPLSQHAAMVNPAQMAAVVAAAAAAVQPHMYTPVIASDHHSFSNHLSHVAGQQHQQAEAVLASSSHTLMNPLSSIQEPEIIHAQTTLNEAANVLQRQQQLLQDCVQAAANNAVPDQYVSSCLAEHQQRMNHTIVANSSLISMLDRRRSHHDMMLPHANPSSPPPKVASHKPGMPRRHTVSTPYHQRVTVAHQISRIVQPQQPSKHGRRQSLSDLTTPVLPSDSELKEMAPAGNFEQMTREELIERLVQLEKQKRSRSDSSVTDDLTSQHILSGDNSAHMESTSPSMSSPLSSSPQLSDREDVDDNEESSRQRCGWKHCDTEFDTLEDLIIHVRDDHIGCGKPMYSCEWEGCSRNQKPFTKRHKMHNHVRTHTGERPYLCTVEGCGKRFSRPDSLNTHIKTHSNERPYVCPHQGCKKAYFHSRSLKKHERAHEQQVSTTVSPGRSHPYYGAYRGSKTNTTPTHDMLPANCSMEAMPNWVTGTWVPTSTYPLPLQSHMVLPDQQLYQMQANLMSSSSSDSL</sequence>
<keyword evidence="13" id="KW-1185">Reference proteome</keyword>
<dbReference type="PROSITE" id="PS00028">
    <property type="entry name" value="ZINC_FINGER_C2H2_1"/>
    <property type="match status" value="3"/>
</dbReference>
<keyword evidence="4" id="KW-0677">Repeat</keyword>
<dbReference type="GO" id="GO:0005634">
    <property type="term" value="C:nucleus"/>
    <property type="evidence" value="ECO:0007669"/>
    <property type="project" value="UniProtKB-SubCell"/>
</dbReference>
<evidence type="ECO:0000256" key="1">
    <source>
        <dbReference type="ARBA" id="ARBA00004123"/>
    </source>
</evidence>
<dbReference type="PANTHER" id="PTHR45718:SF8">
    <property type="entry name" value="GLIS FAMILY ZINC FINGER 2"/>
    <property type="match status" value="1"/>
</dbReference>
<evidence type="ECO:0000256" key="5">
    <source>
        <dbReference type="ARBA" id="ARBA00022771"/>
    </source>
</evidence>
<keyword evidence="7" id="KW-0238">DNA-binding</keyword>
<dbReference type="Gene3D" id="3.30.160.60">
    <property type="entry name" value="Classic Zinc Finger"/>
    <property type="match status" value="4"/>
</dbReference>
<name>A0A8H7QBW0_9FUNG</name>
<protein>
    <recommendedName>
        <fullName evidence="11">C2H2-type domain-containing protein</fullName>
    </recommendedName>
</protein>
<evidence type="ECO:0000259" key="11">
    <source>
        <dbReference type="PROSITE" id="PS50157"/>
    </source>
</evidence>
<feature type="compositionally biased region" description="Polar residues" evidence="10">
    <location>
        <begin position="296"/>
        <end position="316"/>
    </location>
</feature>
<evidence type="ECO:0000256" key="10">
    <source>
        <dbReference type="SAM" id="MobiDB-lite"/>
    </source>
</evidence>
<dbReference type="GO" id="GO:0000978">
    <property type="term" value="F:RNA polymerase II cis-regulatory region sequence-specific DNA binding"/>
    <property type="evidence" value="ECO:0007669"/>
    <property type="project" value="TreeGrafter"/>
</dbReference>
<accession>A0A8H7QBW0</accession>
<dbReference type="SUPFAM" id="SSF57667">
    <property type="entry name" value="beta-beta-alpha zinc fingers"/>
    <property type="match status" value="3"/>
</dbReference>
<dbReference type="InterPro" id="IPR013087">
    <property type="entry name" value="Znf_C2H2_type"/>
</dbReference>
<keyword evidence="8" id="KW-0539">Nucleus</keyword>
<feature type="region of interest" description="Disordered" evidence="10">
    <location>
        <begin position="351"/>
        <end position="411"/>
    </location>
</feature>
<feature type="domain" description="C2H2-type" evidence="11">
    <location>
        <begin position="478"/>
        <end position="507"/>
    </location>
</feature>
<dbReference type="Pfam" id="PF00096">
    <property type="entry name" value="zf-C2H2"/>
    <property type="match status" value="1"/>
</dbReference>
<feature type="domain" description="C2H2-type" evidence="11">
    <location>
        <begin position="445"/>
        <end position="477"/>
    </location>
</feature>
<evidence type="ECO:0000256" key="3">
    <source>
        <dbReference type="ARBA" id="ARBA00022723"/>
    </source>
</evidence>
<dbReference type="GO" id="GO:0008270">
    <property type="term" value="F:zinc ion binding"/>
    <property type="evidence" value="ECO:0007669"/>
    <property type="project" value="UniProtKB-KW"/>
</dbReference>